<dbReference type="InterPro" id="IPR051533">
    <property type="entry name" value="WaaL-like"/>
</dbReference>
<dbReference type="EMBL" id="FORC01000001">
    <property type="protein sequence ID" value="SFI46820.1"/>
    <property type="molecule type" value="Genomic_DNA"/>
</dbReference>
<feature type="transmembrane region" description="Helical" evidence="1">
    <location>
        <begin position="336"/>
        <end position="355"/>
    </location>
</feature>
<feature type="transmembrane region" description="Helical" evidence="1">
    <location>
        <begin position="12"/>
        <end position="34"/>
    </location>
</feature>
<feature type="transmembrane region" description="Helical" evidence="1">
    <location>
        <begin position="70"/>
        <end position="86"/>
    </location>
</feature>
<keyword evidence="3" id="KW-1185">Reference proteome</keyword>
<organism evidence="2 3">
    <name type="scientific">Phytopseudomonas argentinensis</name>
    <dbReference type="NCBI Taxonomy" id="289370"/>
    <lineage>
        <taxon>Bacteria</taxon>
        <taxon>Pseudomonadati</taxon>
        <taxon>Pseudomonadota</taxon>
        <taxon>Gammaproteobacteria</taxon>
        <taxon>Pseudomonadales</taxon>
        <taxon>Pseudomonadaceae</taxon>
        <taxon>Phytopseudomonas</taxon>
    </lineage>
</organism>
<evidence type="ECO:0000256" key="1">
    <source>
        <dbReference type="SAM" id="Phobius"/>
    </source>
</evidence>
<keyword evidence="1" id="KW-0812">Transmembrane</keyword>
<feature type="transmembrane region" description="Helical" evidence="1">
    <location>
        <begin position="40"/>
        <end position="58"/>
    </location>
</feature>
<dbReference type="OrthoDB" id="9179007at2"/>
<dbReference type="STRING" id="289370.SAMN05216602_1690"/>
<keyword evidence="1" id="KW-1133">Transmembrane helix</keyword>
<name>A0A1I3IFZ6_9GAMM</name>
<gene>
    <name evidence="2" type="ORF">SAMN05216602_1690</name>
</gene>
<feature type="transmembrane region" description="Helical" evidence="1">
    <location>
        <begin position="120"/>
        <end position="141"/>
    </location>
</feature>
<sequence>MNTEFLGANKIASLSFFMKLIMLGFVAYGLILYFPVSSKSINNIFYLVVAVPGFIWAIRDRARLYRAIRQYLWFLLPLFMLVLAVSHELKDIKVFLYLVLFWLFLLMLEERHVLGVRLPILGVSGANVVLLFTAIFSWAATGLSTGIWGRSNLLLGYAVNPVYTATLMMMSMVFLWVFFLDEHLQARGKWIHVSGFVALLLLGMVCATVFQARSALVGFALFVFLYVVFKRAYVLVFGAVLAGIGLLLVDGFREAVLARGLSYRPQIWEDAMVRVVDVCGLWLGCGDDGYEFLGQWAHAHSAYVSIFYEAGLVGAALFLLFLGIIFFLAMKVRSKWLLVAMVGWGSLITTTGGVFSTPHQAFWMYFWFPTLMAAIEVQQSRAAGTA</sequence>
<protein>
    <recommendedName>
        <fullName evidence="4">O-antigen ligase family protein</fullName>
    </recommendedName>
</protein>
<feature type="transmembrane region" description="Helical" evidence="1">
    <location>
        <begin position="216"/>
        <end position="249"/>
    </location>
</feature>
<feature type="transmembrane region" description="Helical" evidence="1">
    <location>
        <begin position="161"/>
        <end position="179"/>
    </location>
</feature>
<accession>A0A1I3IFZ6</accession>
<feature type="transmembrane region" description="Helical" evidence="1">
    <location>
        <begin position="92"/>
        <end position="108"/>
    </location>
</feature>
<keyword evidence="1" id="KW-0472">Membrane</keyword>
<dbReference type="PANTHER" id="PTHR37422:SF13">
    <property type="entry name" value="LIPOPOLYSACCHARIDE BIOSYNTHESIS PROTEIN PA4999-RELATED"/>
    <property type="match status" value="1"/>
</dbReference>
<proteinExistence type="predicted"/>
<feature type="transmembrane region" description="Helical" evidence="1">
    <location>
        <begin position="306"/>
        <end position="330"/>
    </location>
</feature>
<reference evidence="3" key="1">
    <citation type="submission" date="2016-10" db="EMBL/GenBank/DDBJ databases">
        <authorList>
            <person name="Varghese N."/>
            <person name="Submissions S."/>
        </authorList>
    </citation>
    <scope>NUCLEOTIDE SEQUENCE [LARGE SCALE GENOMIC DNA]</scope>
    <source>
        <strain evidence="3">LMG 22563</strain>
    </source>
</reference>
<dbReference type="RefSeq" id="WP_139225402.1">
    <property type="nucleotide sequence ID" value="NZ_FORC01000001.1"/>
</dbReference>
<dbReference type="PANTHER" id="PTHR37422">
    <property type="entry name" value="TEICHURONIC ACID BIOSYNTHESIS PROTEIN TUAE"/>
    <property type="match status" value="1"/>
</dbReference>
<feature type="transmembrane region" description="Helical" evidence="1">
    <location>
        <begin position="191"/>
        <end position="210"/>
    </location>
</feature>
<dbReference type="AlphaFoldDB" id="A0A1I3IFZ6"/>
<evidence type="ECO:0008006" key="4">
    <source>
        <dbReference type="Google" id="ProtNLM"/>
    </source>
</evidence>
<evidence type="ECO:0000313" key="2">
    <source>
        <dbReference type="EMBL" id="SFI46820.1"/>
    </source>
</evidence>
<evidence type="ECO:0000313" key="3">
    <source>
        <dbReference type="Proteomes" id="UP000183018"/>
    </source>
</evidence>
<dbReference type="Proteomes" id="UP000183018">
    <property type="component" value="Unassembled WGS sequence"/>
</dbReference>